<dbReference type="PROSITE" id="PS51186">
    <property type="entry name" value="GNAT"/>
    <property type="match status" value="1"/>
</dbReference>
<dbReference type="PATRIC" id="fig|453.4.peg.813"/>
<dbReference type="OrthoDB" id="5916960at2"/>
<keyword evidence="4" id="KW-1185">Reference proteome</keyword>
<proteinExistence type="predicted"/>
<evidence type="ECO:0000313" key="4">
    <source>
        <dbReference type="Proteomes" id="UP000054698"/>
    </source>
</evidence>
<dbReference type="Proteomes" id="UP000054698">
    <property type="component" value="Unassembled WGS sequence"/>
</dbReference>
<dbReference type="GO" id="GO:0046081">
    <property type="term" value="P:dUTP catabolic process"/>
    <property type="evidence" value="ECO:0007669"/>
    <property type="project" value="TreeGrafter"/>
</dbReference>
<dbReference type="Proteomes" id="UP000251942">
    <property type="component" value="Unassembled WGS sequence"/>
</dbReference>
<protein>
    <submittedName>
        <fullName evidence="2">Nucleotide pyrophosphohydrolase</fullName>
        <ecNumber evidence="3">3.6.1.1</ecNumber>
    </submittedName>
</protein>
<dbReference type="GO" id="GO:0047429">
    <property type="term" value="F:nucleoside triphosphate diphosphatase activity"/>
    <property type="evidence" value="ECO:0007669"/>
    <property type="project" value="InterPro"/>
</dbReference>
<sequence>MIYNIEFISATSALELIATIRSDWVKRDEVIDLDELVTEATDRQVYLAARVNEKPIGLLNLKFPYSANAHIGWLGVLPDYQGQGVRTSLMHAAYVYAKQQQVQTMTVAAVPPEKENNFYSKTYQFYQKQGFQPLLNGYSKAEIVYMLKPLSSPLYDLVALEKNARLFGFDWPNQAMIIEQIISECGEIKEAFELQEPKERIQEEIGDLLHGALSLCLFTGFEPEQTLLKTVEKFSARMQALKAIARERGLVTLKGQPIELLLTLWAEAKTRTKAV</sequence>
<dbReference type="SUPFAM" id="SSF101386">
    <property type="entry name" value="all-alpha NTP pyrophosphatases"/>
    <property type="match status" value="1"/>
</dbReference>
<dbReference type="InterPro" id="IPR048011">
    <property type="entry name" value="NTP-PPase_MazG-like_C"/>
</dbReference>
<evidence type="ECO:0000313" key="2">
    <source>
        <dbReference type="EMBL" id="KTD02594.1"/>
    </source>
</evidence>
<dbReference type="Pfam" id="PF03819">
    <property type="entry name" value="MazG"/>
    <property type="match status" value="1"/>
</dbReference>
<dbReference type="AlphaFoldDB" id="A0A0W0U3J4"/>
<evidence type="ECO:0000313" key="5">
    <source>
        <dbReference type="Proteomes" id="UP000251942"/>
    </source>
</evidence>
<dbReference type="EC" id="3.6.1.1" evidence="3"/>
<dbReference type="GO" id="GO:0046061">
    <property type="term" value="P:dATP catabolic process"/>
    <property type="evidence" value="ECO:0007669"/>
    <property type="project" value="TreeGrafter"/>
</dbReference>
<dbReference type="CDD" id="cd11529">
    <property type="entry name" value="NTP-PPase_MazG_Cterm"/>
    <property type="match status" value="1"/>
</dbReference>
<dbReference type="InterPro" id="IPR011551">
    <property type="entry name" value="NTP_PyrPHydrolase_MazG"/>
</dbReference>
<evidence type="ECO:0000259" key="1">
    <source>
        <dbReference type="PROSITE" id="PS51186"/>
    </source>
</evidence>
<reference evidence="2 4" key="1">
    <citation type="submission" date="2015-11" db="EMBL/GenBank/DDBJ databases">
        <title>Genomic analysis of 38 Legionella species identifies large and diverse effector repertoires.</title>
        <authorList>
            <person name="Burstein D."/>
            <person name="Amaro F."/>
            <person name="Zusman T."/>
            <person name="Lifshitz Z."/>
            <person name="Cohen O."/>
            <person name="Gilbert J.A."/>
            <person name="Pupko T."/>
            <person name="Shuman H.A."/>
            <person name="Segal G."/>
        </authorList>
    </citation>
    <scope>NUCLEOTIDE SEQUENCE [LARGE SCALE GENOMIC DNA]</scope>
    <source>
        <strain evidence="2 4">WO-44C</strain>
    </source>
</reference>
<feature type="domain" description="N-acetyltransferase" evidence="1">
    <location>
        <begin position="5"/>
        <end position="151"/>
    </location>
</feature>
<dbReference type="GO" id="GO:0004427">
    <property type="term" value="F:inorganic diphosphate phosphatase activity"/>
    <property type="evidence" value="ECO:0007669"/>
    <property type="project" value="UniProtKB-EC"/>
</dbReference>
<dbReference type="Gene3D" id="3.40.630.30">
    <property type="match status" value="1"/>
</dbReference>
<evidence type="ECO:0000313" key="3">
    <source>
        <dbReference type="EMBL" id="SPX62135.1"/>
    </source>
</evidence>
<dbReference type="CDD" id="cd04301">
    <property type="entry name" value="NAT_SF"/>
    <property type="match status" value="1"/>
</dbReference>
<name>A0A0W0U3J4_9GAMM</name>
<dbReference type="InterPro" id="IPR016181">
    <property type="entry name" value="Acyl_CoA_acyltransferase"/>
</dbReference>
<dbReference type="InterPro" id="IPR004518">
    <property type="entry name" value="MazG-like_dom"/>
</dbReference>
<dbReference type="GO" id="GO:0046047">
    <property type="term" value="P:TTP catabolic process"/>
    <property type="evidence" value="ECO:0007669"/>
    <property type="project" value="TreeGrafter"/>
</dbReference>
<dbReference type="RefSeq" id="WP_082646566.1">
    <property type="nucleotide sequence ID" value="NZ_CAAAHT010000014.1"/>
</dbReference>
<keyword evidence="2" id="KW-0378">Hydrolase</keyword>
<dbReference type="PANTHER" id="PTHR30522:SF0">
    <property type="entry name" value="NUCLEOSIDE TRIPHOSPHATE PYROPHOSPHOHYDROLASE"/>
    <property type="match status" value="1"/>
</dbReference>
<dbReference type="Pfam" id="PF00583">
    <property type="entry name" value="Acetyltransf_1"/>
    <property type="match status" value="1"/>
</dbReference>
<organism evidence="2 4">
    <name type="scientific">Legionella feeleii</name>
    <dbReference type="NCBI Taxonomy" id="453"/>
    <lineage>
        <taxon>Bacteria</taxon>
        <taxon>Pseudomonadati</taxon>
        <taxon>Pseudomonadota</taxon>
        <taxon>Gammaproteobacteria</taxon>
        <taxon>Legionellales</taxon>
        <taxon>Legionellaceae</taxon>
        <taxon>Legionella</taxon>
    </lineage>
</organism>
<accession>A0A0W0U3J4</accession>
<dbReference type="SUPFAM" id="SSF55729">
    <property type="entry name" value="Acyl-CoA N-acyltransferases (Nat)"/>
    <property type="match status" value="1"/>
</dbReference>
<dbReference type="GO" id="GO:0016747">
    <property type="term" value="F:acyltransferase activity, transferring groups other than amino-acyl groups"/>
    <property type="evidence" value="ECO:0007669"/>
    <property type="project" value="InterPro"/>
</dbReference>
<dbReference type="Gene3D" id="1.10.287.1080">
    <property type="entry name" value="MazG-like"/>
    <property type="match status" value="1"/>
</dbReference>
<dbReference type="GO" id="GO:0046076">
    <property type="term" value="P:dTTP catabolic process"/>
    <property type="evidence" value="ECO:0007669"/>
    <property type="project" value="TreeGrafter"/>
</dbReference>
<dbReference type="GO" id="GO:0006203">
    <property type="term" value="P:dGTP catabolic process"/>
    <property type="evidence" value="ECO:0007669"/>
    <property type="project" value="TreeGrafter"/>
</dbReference>
<dbReference type="EMBL" id="LNYB01000023">
    <property type="protein sequence ID" value="KTD02594.1"/>
    <property type="molecule type" value="Genomic_DNA"/>
</dbReference>
<gene>
    <name evidence="3" type="primary">mazG</name>
    <name evidence="2" type="ORF">Lfee_0749</name>
    <name evidence="3" type="ORF">NCTC12022_02892</name>
</gene>
<dbReference type="PANTHER" id="PTHR30522">
    <property type="entry name" value="NUCLEOSIDE TRIPHOSPHATE PYROPHOSPHOHYDROLASE"/>
    <property type="match status" value="1"/>
</dbReference>
<dbReference type="EMBL" id="UASS01000037">
    <property type="protein sequence ID" value="SPX62135.1"/>
    <property type="molecule type" value="Genomic_DNA"/>
</dbReference>
<dbReference type="STRING" id="453.Lfee_0749"/>
<dbReference type="GO" id="GO:0046052">
    <property type="term" value="P:UTP catabolic process"/>
    <property type="evidence" value="ECO:0007669"/>
    <property type="project" value="TreeGrafter"/>
</dbReference>
<dbReference type="InterPro" id="IPR000182">
    <property type="entry name" value="GNAT_dom"/>
</dbReference>
<reference evidence="3 5" key="2">
    <citation type="submission" date="2018-06" db="EMBL/GenBank/DDBJ databases">
        <authorList>
            <consortium name="Pathogen Informatics"/>
            <person name="Doyle S."/>
        </authorList>
    </citation>
    <scope>NUCLEOTIDE SEQUENCE [LARGE SCALE GENOMIC DNA]</scope>
    <source>
        <strain evidence="3 5">NCTC12022</strain>
    </source>
</reference>